<keyword evidence="3" id="KW-1185">Reference proteome</keyword>
<reference evidence="2 3" key="1">
    <citation type="submission" date="2018-11" db="EMBL/GenBank/DDBJ databases">
        <title>Sequencing the genomes of 1000 actinobacteria strains.</title>
        <authorList>
            <person name="Klenk H.-P."/>
        </authorList>
    </citation>
    <scope>NUCLEOTIDE SEQUENCE [LARGE SCALE GENOMIC DNA]</scope>
    <source>
        <strain evidence="2 3">DSM 11294</strain>
    </source>
</reference>
<dbReference type="OrthoDB" id="5182178at2"/>
<sequence length="244" mass="25192">MNRRVLAAVVALLLAAVGSFVLLQYVSAADQRAVAGLEPVRVLVTTEAIAEGTPAEDLAESVSSELVPATAVGPGALSSLDELGGQVTATALEPGEQVLAGRFILPEELAETAEVEVPDDLHQVSILLEPQRVLGGQLAPGAAVGVIISVDGEDPRTHLTLHQVLVTRVQGGITSASPEAEDGSAPPAPAPMPEGSVMVTLALSPDEAEKLVFAAEFERVWLSLEGPEAPESGTRIVARDTVHE</sequence>
<name>A0A3N2BDY2_9MICO</name>
<dbReference type="AlphaFoldDB" id="A0A3N2BDY2"/>
<dbReference type="SMART" id="SM00858">
    <property type="entry name" value="SAF"/>
    <property type="match status" value="1"/>
</dbReference>
<gene>
    <name evidence="2" type="ORF">EDD31_1617</name>
</gene>
<evidence type="ECO:0000313" key="2">
    <source>
        <dbReference type="EMBL" id="ROR73244.1"/>
    </source>
</evidence>
<dbReference type="InterPro" id="IPR013974">
    <property type="entry name" value="SAF"/>
</dbReference>
<dbReference type="InterPro" id="IPR031571">
    <property type="entry name" value="RcpC_dom"/>
</dbReference>
<dbReference type="EMBL" id="RKHK01000001">
    <property type="protein sequence ID" value="ROR73244.1"/>
    <property type="molecule type" value="Genomic_DNA"/>
</dbReference>
<evidence type="ECO:0000259" key="1">
    <source>
        <dbReference type="SMART" id="SM00858"/>
    </source>
</evidence>
<dbReference type="Pfam" id="PF16976">
    <property type="entry name" value="RcpC"/>
    <property type="match status" value="1"/>
</dbReference>
<organism evidence="2 3">
    <name type="scientific">Bogoriella caseilytica</name>
    <dbReference type="NCBI Taxonomy" id="56055"/>
    <lineage>
        <taxon>Bacteria</taxon>
        <taxon>Bacillati</taxon>
        <taxon>Actinomycetota</taxon>
        <taxon>Actinomycetes</taxon>
        <taxon>Micrococcales</taxon>
        <taxon>Bogoriellaceae</taxon>
        <taxon>Bogoriella</taxon>
    </lineage>
</organism>
<evidence type="ECO:0000313" key="3">
    <source>
        <dbReference type="Proteomes" id="UP000280668"/>
    </source>
</evidence>
<feature type="domain" description="SAF" evidence="1">
    <location>
        <begin position="40"/>
        <end position="104"/>
    </location>
</feature>
<dbReference type="RefSeq" id="WP_123303689.1">
    <property type="nucleotide sequence ID" value="NZ_RKHK01000001.1"/>
</dbReference>
<accession>A0A3N2BDY2</accession>
<dbReference type="Proteomes" id="UP000280668">
    <property type="component" value="Unassembled WGS sequence"/>
</dbReference>
<dbReference type="CDD" id="cd11614">
    <property type="entry name" value="SAF_CpaB_FlgA_like"/>
    <property type="match status" value="1"/>
</dbReference>
<proteinExistence type="predicted"/>
<protein>
    <submittedName>
        <fullName evidence="2">Pilus assembly protein CpaB</fullName>
    </submittedName>
</protein>
<comment type="caution">
    <text evidence="2">The sequence shown here is derived from an EMBL/GenBank/DDBJ whole genome shotgun (WGS) entry which is preliminary data.</text>
</comment>